<keyword evidence="3" id="KW-1185">Reference proteome</keyword>
<evidence type="ECO:0000256" key="1">
    <source>
        <dbReference type="SAM" id="MobiDB-lite"/>
    </source>
</evidence>
<dbReference type="PANTHER" id="PTHR33266">
    <property type="entry name" value="CHROMOSOME 15, WHOLE GENOME SHOTGUN SEQUENCE"/>
    <property type="match status" value="1"/>
</dbReference>
<name>A0A0C3A3K7_9AGAM</name>
<gene>
    <name evidence="2" type="ORF">SCLCIDRAFT_1209650</name>
</gene>
<evidence type="ECO:0000313" key="2">
    <source>
        <dbReference type="EMBL" id="KIM68238.1"/>
    </source>
</evidence>
<reference evidence="3" key="2">
    <citation type="submission" date="2015-01" db="EMBL/GenBank/DDBJ databases">
        <title>Evolutionary Origins and Diversification of the Mycorrhizal Mutualists.</title>
        <authorList>
            <consortium name="DOE Joint Genome Institute"/>
            <consortium name="Mycorrhizal Genomics Consortium"/>
            <person name="Kohler A."/>
            <person name="Kuo A."/>
            <person name="Nagy L.G."/>
            <person name="Floudas D."/>
            <person name="Copeland A."/>
            <person name="Barry K.W."/>
            <person name="Cichocki N."/>
            <person name="Veneault-Fourrey C."/>
            <person name="LaButti K."/>
            <person name="Lindquist E.A."/>
            <person name="Lipzen A."/>
            <person name="Lundell T."/>
            <person name="Morin E."/>
            <person name="Murat C."/>
            <person name="Riley R."/>
            <person name="Ohm R."/>
            <person name="Sun H."/>
            <person name="Tunlid A."/>
            <person name="Henrissat B."/>
            <person name="Grigoriev I.V."/>
            <person name="Hibbett D.S."/>
            <person name="Martin F."/>
        </authorList>
    </citation>
    <scope>NUCLEOTIDE SEQUENCE [LARGE SCALE GENOMIC DNA]</scope>
    <source>
        <strain evidence="3">Foug A</strain>
    </source>
</reference>
<protein>
    <submittedName>
        <fullName evidence="2">Uncharacterized protein</fullName>
    </submittedName>
</protein>
<dbReference type="PANTHER" id="PTHR33266:SF1">
    <property type="entry name" value="F-BOX DOMAIN-CONTAINING PROTEIN"/>
    <property type="match status" value="1"/>
</dbReference>
<reference evidence="2 3" key="1">
    <citation type="submission" date="2014-04" db="EMBL/GenBank/DDBJ databases">
        <authorList>
            <consortium name="DOE Joint Genome Institute"/>
            <person name="Kuo A."/>
            <person name="Kohler A."/>
            <person name="Nagy L.G."/>
            <person name="Floudas D."/>
            <person name="Copeland A."/>
            <person name="Barry K.W."/>
            <person name="Cichocki N."/>
            <person name="Veneault-Fourrey C."/>
            <person name="LaButti K."/>
            <person name="Lindquist E.A."/>
            <person name="Lipzen A."/>
            <person name="Lundell T."/>
            <person name="Morin E."/>
            <person name="Murat C."/>
            <person name="Sun H."/>
            <person name="Tunlid A."/>
            <person name="Henrissat B."/>
            <person name="Grigoriev I.V."/>
            <person name="Hibbett D.S."/>
            <person name="Martin F."/>
            <person name="Nordberg H.P."/>
            <person name="Cantor M.N."/>
            <person name="Hua S.X."/>
        </authorList>
    </citation>
    <scope>NUCLEOTIDE SEQUENCE [LARGE SCALE GENOMIC DNA]</scope>
    <source>
        <strain evidence="2 3">Foug A</strain>
    </source>
</reference>
<feature type="compositionally biased region" description="Acidic residues" evidence="1">
    <location>
        <begin position="344"/>
        <end position="354"/>
    </location>
</feature>
<dbReference type="AlphaFoldDB" id="A0A0C3A3K7"/>
<accession>A0A0C3A3K7</accession>
<dbReference type="HOGENOM" id="CLU_009568_2_0_1"/>
<proteinExistence type="predicted"/>
<dbReference type="STRING" id="1036808.A0A0C3A3K7"/>
<evidence type="ECO:0000313" key="3">
    <source>
        <dbReference type="Proteomes" id="UP000053989"/>
    </source>
</evidence>
<dbReference type="Proteomes" id="UP000053989">
    <property type="component" value="Unassembled WGS sequence"/>
</dbReference>
<feature type="region of interest" description="Disordered" evidence="1">
    <location>
        <begin position="343"/>
        <end position="363"/>
    </location>
</feature>
<dbReference type="EMBL" id="KN822010">
    <property type="protein sequence ID" value="KIM68238.1"/>
    <property type="molecule type" value="Genomic_DNA"/>
</dbReference>
<sequence>MVDASASAGFLAIQRHAAGPSNTASLSTAMESDEPTDLECIDDYFEQGQHDILDKKIRRLFPNSEDDVLPYILHAIVQQSGSALLAKYHLVSECTSIINSEPRLRNMLLVGDYKSVRLLKLFRPKPTFKDDKLRKHAPRAIEDAWKGDYRGKAADHLWTHIGDCLNMRPSDPNRRYYARYSAIVQSSGMGKSRAVDQLSKSHLVIPVNLRHIDSTGYPPSDVPACNYLAGSTTQRDAFLRSCSFLHGLFIQTAAVMGSIKEPTAENFWKYMNEGMGFGGHGQNRQRFYLAVQSDAADIHTRYSVHFPDIRPSDDSVDKMLLNKDFPLLEPFKALCKALGHESESQTEELAEDSNEGPSSKRRKLNPQYPLVVLAFDEVYTLAKTEDNGTWSRFIEMRRAIRGLRTFPLFTLFLSTSGTLFGITPSPGRDLSTRMLLGGDVMLPFCELGFDTFAQRLDFKNAVSLRKITSEEHLISYGRPLFFLDYSQGQEGDIFDFAAQKLLGGPVNKDEDLTSAQKLACLAQRIPIEFLSAVYASQVSDLEKEQVHSHMRVVLKVDRSLETMVTTSPSEPVLSEAAYSVMSTRPQFRPPRALQTILNGFAVNKGELGELIVALLFIMARDNAVGPADPFGRPLDNKRWCSLTGLLTSLFCTPPAASDDHVSVATSKGWHFIAESLDQTELPLADTFKDSKVYFTHFIKVHQHALVHVEYLMRLMARGAAVLCANGQPGVDGIIPFLFEGDEIKPDNIGVIMFQVKNDVKYTSFPRLNLFHAMDPFSVEILSHPTRVPVIRIVFALAATTPTIRLPDYPITRKPLTRRASASTSTKKSYTTFDFWVSGLSSTILAPIGNDEESTWDSLLKTSYSWGKIYTDDLELPTTQRTTQRRMMNPGAATDSEFWENWCSLVPPLASGSEV</sequence>
<dbReference type="OrthoDB" id="2691401at2759"/>
<dbReference type="InParanoid" id="A0A0C3A3K7"/>
<organism evidence="2 3">
    <name type="scientific">Scleroderma citrinum Foug A</name>
    <dbReference type="NCBI Taxonomy" id="1036808"/>
    <lineage>
        <taxon>Eukaryota</taxon>
        <taxon>Fungi</taxon>
        <taxon>Dikarya</taxon>
        <taxon>Basidiomycota</taxon>
        <taxon>Agaricomycotina</taxon>
        <taxon>Agaricomycetes</taxon>
        <taxon>Agaricomycetidae</taxon>
        <taxon>Boletales</taxon>
        <taxon>Sclerodermatineae</taxon>
        <taxon>Sclerodermataceae</taxon>
        <taxon>Scleroderma</taxon>
    </lineage>
</organism>